<evidence type="ECO:0000313" key="1">
    <source>
        <dbReference type="EMBL" id="JAE14255.1"/>
    </source>
</evidence>
<protein>
    <submittedName>
        <fullName evidence="1">Aos</fullName>
    </submittedName>
</protein>
<accession>A0A0A9IFC9</accession>
<reference evidence="1" key="2">
    <citation type="journal article" date="2015" name="Data Brief">
        <title>Shoot transcriptome of the giant reed, Arundo donax.</title>
        <authorList>
            <person name="Barrero R.A."/>
            <person name="Guerrero F.D."/>
            <person name="Moolhuijzen P."/>
            <person name="Goolsby J.A."/>
            <person name="Tidwell J."/>
            <person name="Bellgard S.E."/>
            <person name="Bellgard M.I."/>
        </authorList>
    </citation>
    <scope>NUCLEOTIDE SEQUENCE</scope>
    <source>
        <tissue evidence="1">Shoot tissue taken approximately 20 cm above the soil surface</tissue>
    </source>
</reference>
<dbReference type="EMBL" id="GBRH01183641">
    <property type="protein sequence ID" value="JAE14255.1"/>
    <property type="molecule type" value="Transcribed_RNA"/>
</dbReference>
<sequence length="32" mass="3334">MGKLLASRTATTRGSRAMKGPGGTLMRTTVEP</sequence>
<organism evidence="1">
    <name type="scientific">Arundo donax</name>
    <name type="common">Giant reed</name>
    <name type="synonym">Donax arundinaceus</name>
    <dbReference type="NCBI Taxonomy" id="35708"/>
    <lineage>
        <taxon>Eukaryota</taxon>
        <taxon>Viridiplantae</taxon>
        <taxon>Streptophyta</taxon>
        <taxon>Embryophyta</taxon>
        <taxon>Tracheophyta</taxon>
        <taxon>Spermatophyta</taxon>
        <taxon>Magnoliopsida</taxon>
        <taxon>Liliopsida</taxon>
        <taxon>Poales</taxon>
        <taxon>Poaceae</taxon>
        <taxon>PACMAD clade</taxon>
        <taxon>Arundinoideae</taxon>
        <taxon>Arundineae</taxon>
        <taxon>Arundo</taxon>
    </lineage>
</organism>
<reference evidence="1" key="1">
    <citation type="submission" date="2014-09" db="EMBL/GenBank/DDBJ databases">
        <authorList>
            <person name="Magalhaes I.L.F."/>
            <person name="Oliveira U."/>
            <person name="Santos F.R."/>
            <person name="Vidigal T.H.D.A."/>
            <person name="Brescovit A.D."/>
            <person name="Santos A.J."/>
        </authorList>
    </citation>
    <scope>NUCLEOTIDE SEQUENCE</scope>
    <source>
        <tissue evidence="1">Shoot tissue taken approximately 20 cm above the soil surface</tissue>
    </source>
</reference>
<name>A0A0A9IFC9_ARUDO</name>
<proteinExistence type="predicted"/>
<dbReference type="AlphaFoldDB" id="A0A0A9IFC9"/>